<dbReference type="Pfam" id="PF00669">
    <property type="entry name" value="Flagellin_N"/>
    <property type="match status" value="1"/>
</dbReference>
<dbReference type="PANTHER" id="PTHR42792">
    <property type="entry name" value="FLAGELLIN"/>
    <property type="match status" value="1"/>
</dbReference>
<dbReference type="Gene3D" id="3.30.70.2120">
    <property type="match status" value="1"/>
</dbReference>
<accession>A0A382CL98</accession>
<gene>
    <name evidence="2" type="ORF">METZ01_LOCUS179458</name>
</gene>
<organism evidence="2">
    <name type="scientific">marine metagenome</name>
    <dbReference type="NCBI Taxonomy" id="408172"/>
    <lineage>
        <taxon>unclassified sequences</taxon>
        <taxon>metagenomes</taxon>
        <taxon>ecological metagenomes</taxon>
    </lineage>
</organism>
<feature type="non-terminal residue" evidence="2">
    <location>
        <position position="314"/>
    </location>
</feature>
<dbReference type="PANTHER" id="PTHR42792:SF2">
    <property type="entry name" value="FLAGELLIN"/>
    <property type="match status" value="1"/>
</dbReference>
<reference evidence="2" key="1">
    <citation type="submission" date="2018-05" db="EMBL/GenBank/DDBJ databases">
        <authorList>
            <person name="Lanie J.A."/>
            <person name="Ng W.-L."/>
            <person name="Kazmierczak K.M."/>
            <person name="Andrzejewski T.M."/>
            <person name="Davidsen T.M."/>
            <person name="Wayne K.J."/>
            <person name="Tettelin H."/>
            <person name="Glass J.I."/>
            <person name="Rusch D."/>
            <person name="Podicherti R."/>
            <person name="Tsui H.-C.T."/>
            <person name="Winkler M.E."/>
        </authorList>
    </citation>
    <scope>NUCLEOTIDE SEQUENCE</scope>
</reference>
<protein>
    <recommendedName>
        <fullName evidence="1">Flagellin N-terminal domain-containing protein</fullName>
    </recommendedName>
</protein>
<name>A0A382CL98_9ZZZZ</name>
<proteinExistence type="predicted"/>
<feature type="domain" description="Flagellin N-terminal" evidence="1">
    <location>
        <begin position="6"/>
        <end position="142"/>
    </location>
</feature>
<sequence>MPTARVNHNTHLQDVHRMLAVHSANMSKEIGQLSSGLRVERASDDPASLALADGIRSEVRAITEGTRNIQQTFSLLQVADGSLNEIAAMVNRMRTLAMQAGSSIFNDVDRQNINSEFEQLREEIDRIAGSTTYNGRQLLTGGNNSLGPGSTAADLASTTGLSDIRIDEAIPGTYTFIDEPGDGLLTIGNGVQTQTVSIGEDLQPDGSVGDTEFFRVIFDRLGVRVSLTGADVAGAPGVYIDGALDGQQLVVEEESGLTFQMGPSETSNDVSRVDIMDMRASGPILNLTDISIVTINDAHNALERLGNAIQSITT</sequence>
<dbReference type="PRINTS" id="PR00207">
    <property type="entry name" value="FLAGELLIN"/>
</dbReference>
<dbReference type="EMBL" id="UINC01034961">
    <property type="protein sequence ID" value="SVB26604.1"/>
    <property type="molecule type" value="Genomic_DNA"/>
</dbReference>
<evidence type="ECO:0000259" key="1">
    <source>
        <dbReference type="Pfam" id="PF00669"/>
    </source>
</evidence>
<dbReference type="InterPro" id="IPR001492">
    <property type="entry name" value="Flagellin"/>
</dbReference>
<dbReference type="Gene3D" id="1.20.1330.10">
    <property type="entry name" value="f41 fragment of flagellin, N-terminal domain"/>
    <property type="match status" value="1"/>
</dbReference>
<dbReference type="GO" id="GO:0005198">
    <property type="term" value="F:structural molecule activity"/>
    <property type="evidence" value="ECO:0007669"/>
    <property type="project" value="InterPro"/>
</dbReference>
<dbReference type="InterPro" id="IPR001029">
    <property type="entry name" value="Flagellin_N"/>
</dbReference>
<evidence type="ECO:0000313" key="2">
    <source>
        <dbReference type="EMBL" id="SVB26604.1"/>
    </source>
</evidence>
<dbReference type="GO" id="GO:0009288">
    <property type="term" value="C:bacterial-type flagellum"/>
    <property type="evidence" value="ECO:0007669"/>
    <property type="project" value="InterPro"/>
</dbReference>
<dbReference type="AlphaFoldDB" id="A0A382CL98"/>
<dbReference type="SUPFAM" id="SSF64518">
    <property type="entry name" value="Phase 1 flagellin"/>
    <property type="match status" value="1"/>
</dbReference>